<protein>
    <submittedName>
        <fullName evidence="2">Uncharacterized protein (TIGR02678 family)</fullName>
    </submittedName>
</protein>
<proteinExistence type="predicted"/>
<accession>A0A2T0RJK6</accession>
<dbReference type="OrthoDB" id="188354at2"/>
<dbReference type="EMBL" id="PVZG01000020">
    <property type="protein sequence ID" value="PRY21311.1"/>
    <property type="molecule type" value="Genomic_DNA"/>
</dbReference>
<reference evidence="2 3" key="1">
    <citation type="submission" date="2018-03" db="EMBL/GenBank/DDBJ databases">
        <title>Genomic Encyclopedia of Archaeal and Bacterial Type Strains, Phase II (KMG-II): from individual species to whole genera.</title>
        <authorList>
            <person name="Goeker M."/>
        </authorList>
    </citation>
    <scope>NUCLEOTIDE SEQUENCE [LARGE SCALE GENOMIC DNA]</scope>
    <source>
        <strain evidence="2 3">DSM 45348</strain>
    </source>
</reference>
<evidence type="ECO:0000256" key="1">
    <source>
        <dbReference type="SAM" id="MobiDB-lite"/>
    </source>
</evidence>
<organism evidence="2 3">
    <name type="scientific">Pseudosporangium ferrugineum</name>
    <dbReference type="NCBI Taxonomy" id="439699"/>
    <lineage>
        <taxon>Bacteria</taxon>
        <taxon>Bacillati</taxon>
        <taxon>Actinomycetota</taxon>
        <taxon>Actinomycetes</taxon>
        <taxon>Micromonosporales</taxon>
        <taxon>Micromonosporaceae</taxon>
        <taxon>Pseudosporangium</taxon>
    </lineage>
</organism>
<sequence>MTDAPDIALAAERRRAVRALLAAPLLLRENADFPLVRRHAEWLKNWFGNFLGYRLIVEAGFARLFKTGLGPGLGRPLLRDSGPFTPRMYAYLCLAVAVLLTGAEQILLSSLIADIRAAAAEAGIALDEAQRPAERRALSAALRRLIAWGALREEQGTVADYAEDQHVEALLTIDRDIVAHLLATPPGRAGSPAEFVRAAAEAGPGGSRHAVRRRLIEHPVTYVDDLGSADRAWLRREQRRDERAYLEHLGLLTELRAEGVALFDPDDELTDVRFPGNGTVAQAALLVVGRLVEELRPAAGTLVVGVPIPDGHLDRIVGELTQRHARRWAARYVNDPVALREEVVALLAGMGLLARSVPTIADTEPDETTTADRPVPARGVRGDGPDGGLVLLAAAARYATSEEVRS</sequence>
<gene>
    <name evidence="2" type="ORF">CLV70_12020</name>
</gene>
<evidence type="ECO:0000313" key="3">
    <source>
        <dbReference type="Proteomes" id="UP000239209"/>
    </source>
</evidence>
<dbReference type="AlphaFoldDB" id="A0A2T0RJK6"/>
<dbReference type="Proteomes" id="UP000239209">
    <property type="component" value="Unassembled WGS sequence"/>
</dbReference>
<name>A0A2T0RJK6_9ACTN</name>
<keyword evidence="3" id="KW-1185">Reference proteome</keyword>
<dbReference type="Pfam" id="PF09661">
    <property type="entry name" value="DUF2398"/>
    <property type="match status" value="1"/>
</dbReference>
<dbReference type="NCBIfam" id="TIGR02678">
    <property type="entry name" value="TIGR02678 family protein"/>
    <property type="match status" value="1"/>
</dbReference>
<dbReference type="InterPro" id="IPR013494">
    <property type="entry name" value="CHP02678"/>
</dbReference>
<dbReference type="RefSeq" id="WP_106130261.1">
    <property type="nucleotide sequence ID" value="NZ_PVZG01000020.1"/>
</dbReference>
<comment type="caution">
    <text evidence="2">The sequence shown here is derived from an EMBL/GenBank/DDBJ whole genome shotgun (WGS) entry which is preliminary data.</text>
</comment>
<feature type="region of interest" description="Disordered" evidence="1">
    <location>
        <begin position="360"/>
        <end position="386"/>
    </location>
</feature>
<evidence type="ECO:0000313" key="2">
    <source>
        <dbReference type="EMBL" id="PRY21311.1"/>
    </source>
</evidence>